<feature type="domain" description="ABC1 atypical kinase-like" evidence="5">
    <location>
        <begin position="99"/>
        <end position="335"/>
    </location>
</feature>
<dbReference type="PANTHER" id="PTHR43851:SF3">
    <property type="entry name" value="COENZYME Q8"/>
    <property type="match status" value="1"/>
</dbReference>
<keyword evidence="4" id="KW-0067">ATP-binding</keyword>
<comment type="similarity">
    <text evidence="1">Belongs to the protein kinase superfamily. ADCK protein kinase family.</text>
</comment>
<dbReference type="GO" id="GO:0016301">
    <property type="term" value="F:kinase activity"/>
    <property type="evidence" value="ECO:0007669"/>
    <property type="project" value="UniProtKB-KW"/>
</dbReference>
<keyword evidence="3" id="KW-0547">Nucleotide-binding</keyword>
<evidence type="ECO:0000256" key="1">
    <source>
        <dbReference type="ARBA" id="ARBA00009670"/>
    </source>
</evidence>
<comment type="caution">
    <text evidence="6">The sequence shown here is derived from an EMBL/GenBank/DDBJ whole genome shotgun (WGS) entry which is preliminary data.</text>
</comment>
<gene>
    <name evidence="6" type="ORF">DRV84_08270</name>
</gene>
<sequence>MSRPPRSRALPVPASRLSRLTGFGGVMGTMAGGIASGGLRALARGERPDMRALLLTPANATRLADELARMRGAAMKVGQLVSMDAGEILPREIADPLARLRSEAHHMPPKQLRAVLDAEWGAGWQRRFAGFEVRPIAAASIGQVHRARLPDGRPLAIKVQYPGVRRSIDSDVANLGTIIRMSGVVPKGVDLDPLLEAARVQLHEEADCRAEGARMTAYAEMLGEDPAFTVPGVHADLTTDNVLVMDYAESAPLETLEHAPQETRDRVVTRLLGLTLAELFAFRVMQTDPNLANYRHDAATGRIVLLDFGAVRDIPDWLSDGFRRILAAGRAGDRATLEAAALDLGYLPPDMTAAQRGELVDLMELSLEPLRRGGVFDFGASDMARRVTEAGEALSRRQEATHVPPVDALFVQRKMGGMYLMATRLAARVDLDRLMDDALAARPGAA</sequence>
<evidence type="ECO:0000313" key="7">
    <source>
        <dbReference type="Proteomes" id="UP000257131"/>
    </source>
</evidence>
<dbReference type="RefSeq" id="WP_115979415.1">
    <property type="nucleotide sequence ID" value="NZ_QOHR01000008.1"/>
</dbReference>
<evidence type="ECO:0000256" key="2">
    <source>
        <dbReference type="ARBA" id="ARBA00022679"/>
    </source>
</evidence>
<evidence type="ECO:0000259" key="5">
    <source>
        <dbReference type="Pfam" id="PF03109"/>
    </source>
</evidence>
<evidence type="ECO:0000313" key="6">
    <source>
        <dbReference type="EMBL" id="REC57078.1"/>
    </source>
</evidence>
<accession>A0A3D9BUA9</accession>
<keyword evidence="6" id="KW-0418">Kinase</keyword>
<dbReference type="OrthoDB" id="9795390at2"/>
<name>A0A3D9BUA9_9RHOB</name>
<dbReference type="SUPFAM" id="SSF56112">
    <property type="entry name" value="Protein kinase-like (PK-like)"/>
    <property type="match status" value="1"/>
</dbReference>
<dbReference type="Pfam" id="PF03109">
    <property type="entry name" value="ABC1"/>
    <property type="match status" value="1"/>
</dbReference>
<dbReference type="PANTHER" id="PTHR43851">
    <property type="match status" value="1"/>
</dbReference>
<dbReference type="CDD" id="cd13970">
    <property type="entry name" value="ABC1_ADCK3"/>
    <property type="match status" value="1"/>
</dbReference>
<proteinExistence type="inferred from homology"/>
<keyword evidence="2" id="KW-0808">Transferase</keyword>
<dbReference type="GO" id="GO:0005524">
    <property type="term" value="F:ATP binding"/>
    <property type="evidence" value="ECO:0007669"/>
    <property type="project" value="UniProtKB-KW"/>
</dbReference>
<dbReference type="AlphaFoldDB" id="A0A3D9BUA9"/>
<dbReference type="InterPro" id="IPR011009">
    <property type="entry name" value="Kinase-like_dom_sf"/>
</dbReference>
<dbReference type="Proteomes" id="UP000257131">
    <property type="component" value="Unassembled WGS sequence"/>
</dbReference>
<dbReference type="InterPro" id="IPR034646">
    <property type="entry name" value="ADCK3_dom"/>
</dbReference>
<evidence type="ECO:0000256" key="3">
    <source>
        <dbReference type="ARBA" id="ARBA00022741"/>
    </source>
</evidence>
<protein>
    <submittedName>
        <fullName evidence="6">AarF/ABC1/UbiB kinase family protein</fullName>
    </submittedName>
</protein>
<keyword evidence="7" id="KW-1185">Reference proteome</keyword>
<dbReference type="InterPro" id="IPR051409">
    <property type="entry name" value="Atypical_kinase_ADCK"/>
</dbReference>
<dbReference type="EMBL" id="QOHR01000008">
    <property type="protein sequence ID" value="REC57078.1"/>
    <property type="molecule type" value="Genomic_DNA"/>
</dbReference>
<dbReference type="GO" id="GO:0006744">
    <property type="term" value="P:ubiquinone biosynthetic process"/>
    <property type="evidence" value="ECO:0007669"/>
    <property type="project" value="TreeGrafter"/>
</dbReference>
<reference evidence="6 7" key="1">
    <citation type="journal article" date="2017" name="Int. J. Syst. Evol. Microbiol.">
        <title>Rhodosalinus sediminis gen. nov., sp. nov., isolated from marine saltern.</title>
        <authorList>
            <person name="Guo L.Y."/>
            <person name="Ling S.K."/>
            <person name="Li C.M."/>
            <person name="Chen G.J."/>
            <person name="Du Z.J."/>
        </authorList>
    </citation>
    <scope>NUCLEOTIDE SEQUENCE [LARGE SCALE GENOMIC DNA]</scope>
    <source>
        <strain evidence="6 7">WDN1C137</strain>
    </source>
</reference>
<dbReference type="InterPro" id="IPR004147">
    <property type="entry name" value="ABC1_dom"/>
</dbReference>
<organism evidence="6 7">
    <name type="scientific">Rhodosalinus sediminis</name>
    <dbReference type="NCBI Taxonomy" id="1940533"/>
    <lineage>
        <taxon>Bacteria</taxon>
        <taxon>Pseudomonadati</taxon>
        <taxon>Pseudomonadota</taxon>
        <taxon>Alphaproteobacteria</taxon>
        <taxon>Rhodobacterales</taxon>
        <taxon>Paracoccaceae</taxon>
        <taxon>Rhodosalinus</taxon>
    </lineage>
</organism>
<evidence type="ECO:0000256" key="4">
    <source>
        <dbReference type="ARBA" id="ARBA00022840"/>
    </source>
</evidence>